<accession>A0A5U8XJU4</accession>
<comment type="caution">
    <text evidence="1">The sequence shown here is derived from an EMBL/GenBank/DDBJ whole genome shotgun (WGS) entry which is preliminary data.</text>
</comment>
<protein>
    <submittedName>
        <fullName evidence="1">Uncharacterized protein</fullName>
    </submittedName>
</protein>
<proteinExistence type="predicted"/>
<name>A0A5U8XJU4_SALMU</name>
<sequence length="231" mass="27715">MSYPFLVELEEEIFPSLSVKKLWESDYAQFFSIAAHGGPERGWGFSAVDIKIRLRAFEALSKWWKQFGLRECPSDRWVATWDEHRFKEAYEEHRMHQPFDMLSFLTAMDRLTGNDLIRFQGAILPEWVLSPSYNYVDEPTKLYRAMRDIWYGPRPKKEYLDFGDAAIRYAWHQHHYFPYQPEPELWIYVAMNGKPSYVKGRLYAYNKYRDVTVLEEKFLKTLVNLNITKRK</sequence>
<dbReference type="AlphaFoldDB" id="A0A5U8XJU4"/>
<dbReference type="EMBL" id="AAGUDP010000006">
    <property type="protein sequence ID" value="EBS0563242.1"/>
    <property type="molecule type" value="Genomic_DNA"/>
</dbReference>
<reference evidence="1" key="1">
    <citation type="submission" date="2018-07" db="EMBL/GenBank/DDBJ databases">
        <authorList>
            <person name="Ashton P.M."/>
            <person name="Dallman T."/>
            <person name="Nair S."/>
            <person name="De Pinna E."/>
            <person name="Peters T."/>
            <person name="Grant K."/>
        </authorList>
    </citation>
    <scope>NUCLEOTIDE SEQUENCE</scope>
    <source>
        <strain evidence="1">142535</strain>
    </source>
</reference>
<organism evidence="1">
    <name type="scientific">Salmonella muenchen</name>
    <dbReference type="NCBI Taxonomy" id="596"/>
    <lineage>
        <taxon>Bacteria</taxon>
        <taxon>Pseudomonadati</taxon>
        <taxon>Pseudomonadota</taxon>
        <taxon>Gammaproteobacteria</taxon>
        <taxon>Enterobacterales</taxon>
        <taxon>Enterobacteriaceae</taxon>
        <taxon>Salmonella</taxon>
    </lineage>
</organism>
<gene>
    <name evidence="1" type="ORF">DTU56_08945</name>
</gene>
<evidence type="ECO:0000313" key="1">
    <source>
        <dbReference type="EMBL" id="EBS0563242.1"/>
    </source>
</evidence>